<gene>
    <name evidence="2" type="ORF">LITE_LOCUS29638</name>
</gene>
<evidence type="ECO:0000313" key="3">
    <source>
        <dbReference type="Proteomes" id="UP001154282"/>
    </source>
</evidence>
<protein>
    <recommendedName>
        <fullName evidence="1">Aminotransferase-like plant mobile domain-containing protein</fullName>
    </recommendedName>
</protein>
<proteinExistence type="predicted"/>
<organism evidence="2 3">
    <name type="scientific">Linum tenue</name>
    <dbReference type="NCBI Taxonomy" id="586396"/>
    <lineage>
        <taxon>Eukaryota</taxon>
        <taxon>Viridiplantae</taxon>
        <taxon>Streptophyta</taxon>
        <taxon>Embryophyta</taxon>
        <taxon>Tracheophyta</taxon>
        <taxon>Spermatophyta</taxon>
        <taxon>Magnoliopsida</taxon>
        <taxon>eudicotyledons</taxon>
        <taxon>Gunneridae</taxon>
        <taxon>Pentapetalae</taxon>
        <taxon>rosids</taxon>
        <taxon>fabids</taxon>
        <taxon>Malpighiales</taxon>
        <taxon>Linaceae</taxon>
        <taxon>Linum</taxon>
    </lineage>
</organism>
<accession>A0AAV0MPZ2</accession>
<dbReference type="PANTHER" id="PTHR46033">
    <property type="entry name" value="PROTEIN MAIN-LIKE 2"/>
    <property type="match status" value="1"/>
</dbReference>
<dbReference type="GO" id="GO:0010073">
    <property type="term" value="P:meristem maintenance"/>
    <property type="evidence" value="ECO:0007669"/>
    <property type="project" value="InterPro"/>
</dbReference>
<dbReference type="EMBL" id="CAMGYJ010000007">
    <property type="protein sequence ID" value="CAI0448046.1"/>
    <property type="molecule type" value="Genomic_DNA"/>
</dbReference>
<evidence type="ECO:0000313" key="2">
    <source>
        <dbReference type="EMBL" id="CAI0448046.1"/>
    </source>
</evidence>
<comment type="caution">
    <text evidence="2">The sequence shown here is derived from an EMBL/GenBank/DDBJ whole genome shotgun (WGS) entry which is preliminary data.</text>
</comment>
<dbReference type="Proteomes" id="UP001154282">
    <property type="component" value="Unassembled WGS sequence"/>
</dbReference>
<dbReference type="PANTHER" id="PTHR46033:SF8">
    <property type="entry name" value="PROTEIN MAINTENANCE OF MERISTEMS-LIKE"/>
    <property type="match status" value="1"/>
</dbReference>
<evidence type="ECO:0000259" key="1">
    <source>
        <dbReference type="Pfam" id="PF10536"/>
    </source>
</evidence>
<reference evidence="2" key="1">
    <citation type="submission" date="2022-08" db="EMBL/GenBank/DDBJ databases">
        <authorList>
            <person name="Gutierrez-Valencia J."/>
        </authorList>
    </citation>
    <scope>NUCLEOTIDE SEQUENCE</scope>
</reference>
<sequence length="219" mass="24003">MPFGEVTIILEDVATLTGLAIDSDVVVVDIPDEDWSAMCLRLLGQAPTDLGGGVIRITWLMETFDELPLSASPQTTEQFARAYALSLMGGVLLSDRSGGSVHLQYLHLVEDWRRAGRFAWEEAVLSYLYREMGRSALQMTTSSAPGGDFGGWSALLMIWTWERFPHPSLSTMANAIGKIFFRPSNELAGSSTPLYFPVRNVPSTTMTPGQFLNPSIQGP</sequence>
<keyword evidence="3" id="KW-1185">Reference proteome</keyword>
<dbReference type="AlphaFoldDB" id="A0AAV0MPZ2"/>
<dbReference type="InterPro" id="IPR019557">
    <property type="entry name" value="AminoTfrase-like_pln_mobile"/>
</dbReference>
<feature type="domain" description="Aminotransferase-like plant mobile" evidence="1">
    <location>
        <begin position="1"/>
        <end position="166"/>
    </location>
</feature>
<dbReference type="Pfam" id="PF10536">
    <property type="entry name" value="PMD"/>
    <property type="match status" value="1"/>
</dbReference>
<dbReference type="InterPro" id="IPR044824">
    <property type="entry name" value="MAIN-like"/>
</dbReference>
<name>A0AAV0MPZ2_9ROSI</name>